<feature type="transmembrane region" description="Helical" evidence="5">
    <location>
        <begin position="208"/>
        <end position="230"/>
    </location>
</feature>
<evidence type="ECO:0000256" key="4">
    <source>
        <dbReference type="ARBA" id="ARBA00023136"/>
    </source>
</evidence>
<dbReference type="SUPFAM" id="SSF144091">
    <property type="entry name" value="Rhomboid-like"/>
    <property type="match status" value="1"/>
</dbReference>
<accession>A0A2T5IW65</accession>
<dbReference type="Proteomes" id="UP000244223">
    <property type="component" value="Unassembled WGS sequence"/>
</dbReference>
<name>A0A2T5IW65_9GAMM</name>
<dbReference type="Gene3D" id="1.20.1540.10">
    <property type="entry name" value="Rhomboid-like"/>
    <property type="match status" value="1"/>
</dbReference>
<keyword evidence="2 5" id="KW-0812">Transmembrane</keyword>
<comment type="caution">
    <text evidence="7">The sequence shown here is derived from an EMBL/GenBank/DDBJ whole genome shotgun (WGS) entry which is preliminary data.</text>
</comment>
<sequence>MLIAPIDKPYDYHKPPRLCLAICALLLLLFAWLQPLDTARQQHLQRYYQQHLLAVEWPLYPTHLLQQQQTQTLDTLQKAYDRGQYDLLSQQIGFDYAFAASITKQGDDYLDTEVFSQWQENRRIFNEQRDLMSTQILGLDAQRFRPITFVTYAFLDHNSADILLAVVLLLLVGILLEHSLGSGIVLTAWAVGSLSAGIVYLVTHLHAISPLVGAFGAISALLGVAFIRFNQTASLRLLNSQLKTNGWLFLALFIAYALYHSWSHHDLWLLAACSVAFVSGIILHFLYQRWFIKLPTPDTEEVIVDEVPKDEVYRHELHHILTKISEMQFANAEKQLRTLLEKYPDDRRVLEHLYHLIKFKPAELEFEATTMGIFNLANQKTDNHLILSIYNDYKRRSLSFASLDSDTCFKLAMRFARISAYKEAEEVYKRGAESKRPSVLAKKAALVLSQLFEQLHHQQRASYYQQLANQKTDPIP</sequence>
<evidence type="ECO:0000313" key="7">
    <source>
        <dbReference type="EMBL" id="PTQ88159.1"/>
    </source>
</evidence>
<gene>
    <name evidence="7" type="ORF">C8N29_11417</name>
</gene>
<protein>
    <submittedName>
        <fullName evidence="7">Membrane associated rhomboid family serine protease</fullName>
    </submittedName>
</protein>
<dbReference type="InterPro" id="IPR022764">
    <property type="entry name" value="Peptidase_S54_rhomboid_dom"/>
</dbReference>
<dbReference type="RefSeq" id="WP_170106985.1">
    <property type="nucleotide sequence ID" value="NZ_QAON01000014.1"/>
</dbReference>
<keyword evidence="7" id="KW-0378">Hydrolase</keyword>
<comment type="subcellular location">
    <subcellularLocation>
        <location evidence="1">Membrane</location>
        <topology evidence="1">Multi-pass membrane protein</topology>
    </subcellularLocation>
</comment>
<evidence type="ECO:0000256" key="1">
    <source>
        <dbReference type="ARBA" id="ARBA00004141"/>
    </source>
</evidence>
<feature type="transmembrane region" description="Helical" evidence="5">
    <location>
        <begin position="183"/>
        <end position="202"/>
    </location>
</feature>
<keyword evidence="4 5" id="KW-0472">Membrane</keyword>
<keyword evidence="8" id="KW-1185">Reference proteome</keyword>
<keyword evidence="7" id="KW-0645">Protease</keyword>
<dbReference type="GO" id="GO:0004252">
    <property type="term" value="F:serine-type endopeptidase activity"/>
    <property type="evidence" value="ECO:0007669"/>
    <property type="project" value="InterPro"/>
</dbReference>
<evidence type="ECO:0000256" key="3">
    <source>
        <dbReference type="ARBA" id="ARBA00022989"/>
    </source>
</evidence>
<feature type="transmembrane region" description="Helical" evidence="5">
    <location>
        <begin position="242"/>
        <end position="262"/>
    </location>
</feature>
<feature type="domain" description="Peptidase S54 rhomboid" evidence="6">
    <location>
        <begin position="147"/>
        <end position="264"/>
    </location>
</feature>
<dbReference type="InterPro" id="IPR035952">
    <property type="entry name" value="Rhomboid-like_sf"/>
</dbReference>
<organism evidence="7 8">
    <name type="scientific">Agitococcus lubricus</name>
    <dbReference type="NCBI Taxonomy" id="1077255"/>
    <lineage>
        <taxon>Bacteria</taxon>
        <taxon>Pseudomonadati</taxon>
        <taxon>Pseudomonadota</taxon>
        <taxon>Gammaproteobacteria</taxon>
        <taxon>Moraxellales</taxon>
        <taxon>Moraxellaceae</taxon>
        <taxon>Agitococcus</taxon>
    </lineage>
</organism>
<evidence type="ECO:0000256" key="2">
    <source>
        <dbReference type="ARBA" id="ARBA00022692"/>
    </source>
</evidence>
<dbReference type="GO" id="GO:0006508">
    <property type="term" value="P:proteolysis"/>
    <property type="evidence" value="ECO:0007669"/>
    <property type="project" value="UniProtKB-KW"/>
</dbReference>
<proteinExistence type="predicted"/>
<evidence type="ECO:0000313" key="8">
    <source>
        <dbReference type="Proteomes" id="UP000244223"/>
    </source>
</evidence>
<keyword evidence="3 5" id="KW-1133">Transmembrane helix</keyword>
<evidence type="ECO:0000259" key="6">
    <source>
        <dbReference type="Pfam" id="PF01694"/>
    </source>
</evidence>
<dbReference type="GO" id="GO:0016020">
    <property type="term" value="C:membrane"/>
    <property type="evidence" value="ECO:0007669"/>
    <property type="project" value="UniProtKB-SubCell"/>
</dbReference>
<reference evidence="7 8" key="1">
    <citation type="submission" date="2018-04" db="EMBL/GenBank/DDBJ databases">
        <title>Genomic Encyclopedia of Archaeal and Bacterial Type Strains, Phase II (KMG-II): from individual species to whole genera.</title>
        <authorList>
            <person name="Goeker M."/>
        </authorList>
    </citation>
    <scope>NUCLEOTIDE SEQUENCE [LARGE SCALE GENOMIC DNA]</scope>
    <source>
        <strain evidence="7 8">DSM 5822</strain>
    </source>
</reference>
<dbReference type="EMBL" id="QAON01000014">
    <property type="protein sequence ID" value="PTQ88159.1"/>
    <property type="molecule type" value="Genomic_DNA"/>
</dbReference>
<feature type="transmembrane region" description="Helical" evidence="5">
    <location>
        <begin position="268"/>
        <end position="287"/>
    </location>
</feature>
<dbReference type="Pfam" id="PF01694">
    <property type="entry name" value="Rhomboid"/>
    <property type="match status" value="1"/>
</dbReference>
<evidence type="ECO:0000256" key="5">
    <source>
        <dbReference type="SAM" id="Phobius"/>
    </source>
</evidence>
<dbReference type="AlphaFoldDB" id="A0A2T5IW65"/>
<feature type="transmembrane region" description="Helical" evidence="5">
    <location>
        <begin position="159"/>
        <end position="176"/>
    </location>
</feature>